<dbReference type="Proteomes" id="UP001056201">
    <property type="component" value="Chromosome 1"/>
</dbReference>
<evidence type="ECO:0000313" key="4">
    <source>
        <dbReference type="EMBL" id="URI07194.1"/>
    </source>
</evidence>
<dbReference type="Gene3D" id="3.40.630.30">
    <property type="match status" value="1"/>
</dbReference>
<sequence>MQALIQHRVQPIRPVPAREHAELLHIWEKSEFELLGRASLAPLYRCNHEIRRLLLEVSGVYAYPSSRGAPVAFVAVAEERIALLDVLPDYRYQGIGSALLRFAVQQAGAREVELPDAWTEAQAFYRHHGFTRNGPTVTGLFRGSRQTLVRLACPAHW</sequence>
<keyword evidence="5" id="KW-1185">Reference proteome</keyword>
<organism evidence="4 5">
    <name type="scientific">Aquincola tertiaricarbonis</name>
    <dbReference type="NCBI Taxonomy" id="391953"/>
    <lineage>
        <taxon>Bacteria</taxon>
        <taxon>Pseudomonadati</taxon>
        <taxon>Pseudomonadota</taxon>
        <taxon>Betaproteobacteria</taxon>
        <taxon>Burkholderiales</taxon>
        <taxon>Sphaerotilaceae</taxon>
        <taxon>Aquincola</taxon>
    </lineage>
</organism>
<dbReference type="CDD" id="cd04301">
    <property type="entry name" value="NAT_SF"/>
    <property type="match status" value="1"/>
</dbReference>
<name>A0ABY4S432_AQUTE</name>
<evidence type="ECO:0000313" key="5">
    <source>
        <dbReference type="Proteomes" id="UP001056201"/>
    </source>
</evidence>
<keyword evidence="1" id="KW-0808">Transferase</keyword>
<dbReference type="SUPFAM" id="SSF55729">
    <property type="entry name" value="Acyl-CoA N-acyltransferases (Nat)"/>
    <property type="match status" value="1"/>
</dbReference>
<dbReference type="PANTHER" id="PTHR43800">
    <property type="entry name" value="PEPTIDYL-LYSINE N-ACETYLTRANSFERASE YJAB"/>
    <property type="match status" value="1"/>
</dbReference>
<gene>
    <name evidence="4" type="ORF">MW290_00785</name>
</gene>
<dbReference type="InterPro" id="IPR016181">
    <property type="entry name" value="Acyl_CoA_acyltransferase"/>
</dbReference>
<reference evidence="4" key="1">
    <citation type="submission" date="2022-05" db="EMBL/GenBank/DDBJ databases">
        <title>An RpoN-dependent PEP-CTERM gene is involved in floc formation of an Aquincola tertiaricarbonis strain.</title>
        <authorList>
            <person name="Qiu D."/>
            <person name="Xia M."/>
        </authorList>
    </citation>
    <scope>NUCLEOTIDE SEQUENCE</scope>
    <source>
        <strain evidence="4">RN12</strain>
    </source>
</reference>
<evidence type="ECO:0000259" key="3">
    <source>
        <dbReference type="PROSITE" id="PS51186"/>
    </source>
</evidence>
<evidence type="ECO:0000256" key="1">
    <source>
        <dbReference type="ARBA" id="ARBA00022679"/>
    </source>
</evidence>
<keyword evidence="2" id="KW-0012">Acyltransferase</keyword>
<dbReference type="Pfam" id="PF13508">
    <property type="entry name" value="Acetyltransf_7"/>
    <property type="match status" value="1"/>
</dbReference>
<dbReference type="RefSeq" id="WP_250195459.1">
    <property type="nucleotide sequence ID" value="NZ_CP097635.1"/>
</dbReference>
<dbReference type="PANTHER" id="PTHR43800:SF1">
    <property type="entry name" value="PEPTIDYL-LYSINE N-ACETYLTRANSFERASE YJAB"/>
    <property type="match status" value="1"/>
</dbReference>
<dbReference type="PROSITE" id="PS51186">
    <property type="entry name" value="GNAT"/>
    <property type="match status" value="1"/>
</dbReference>
<feature type="domain" description="N-acetyltransferase" evidence="3">
    <location>
        <begin position="10"/>
        <end position="156"/>
    </location>
</feature>
<dbReference type="InterPro" id="IPR000182">
    <property type="entry name" value="GNAT_dom"/>
</dbReference>
<dbReference type="EMBL" id="CP097635">
    <property type="protein sequence ID" value="URI07194.1"/>
    <property type="molecule type" value="Genomic_DNA"/>
</dbReference>
<proteinExistence type="predicted"/>
<protein>
    <submittedName>
        <fullName evidence="4">GNAT family N-acetyltransferase</fullName>
    </submittedName>
</protein>
<accession>A0ABY4S432</accession>
<evidence type="ECO:0000256" key="2">
    <source>
        <dbReference type="ARBA" id="ARBA00023315"/>
    </source>
</evidence>